<sequence length="380" mass="42772">MKAASTRLRAAEIIDIAFLDRIRLPPRSLTLQQSRLMQAEKTNVRERYFEHQSEIVISRMRMHVFLVGLEANLALVRKEVEQRVSKQAVLEEHSAGLQRQLDHALAEKVKSEAWISSQHVEILTLQQLHGELQAEKAHSQSVTQKMDGLEIELARYHKEKEELDQMVGSLHAECAKVRAQRDSAMAEVPHLKASLQQQETLLRDQEAQVVALQHRLKMLQDANGALNKEAKRLALCLERCQEEGAQAAQAAASLRAEKAQLLQALQRLEHIKAQSDACYQSANNESGVLQARCQQMHSEREQLQIRLQQSASENSALRSRVVGLEKMVHDDAAELQALQQKVLGLQGEKAQMEQMHESQMHKSSSTNHLSGVPHSQGPAL</sequence>
<feature type="region of interest" description="Disordered" evidence="2">
    <location>
        <begin position="353"/>
        <end position="380"/>
    </location>
</feature>
<reference evidence="3" key="1">
    <citation type="submission" date="2023-08" db="EMBL/GenBank/DDBJ databases">
        <authorList>
            <person name="Chen Y."/>
            <person name="Shah S."/>
            <person name="Dougan E. K."/>
            <person name="Thang M."/>
            <person name="Chan C."/>
        </authorList>
    </citation>
    <scope>NUCLEOTIDE SEQUENCE</scope>
</reference>
<gene>
    <name evidence="3" type="ORF">EVOR1521_LOCUS28691</name>
</gene>
<keyword evidence="1" id="KW-0175">Coiled coil</keyword>
<evidence type="ECO:0000313" key="4">
    <source>
        <dbReference type="Proteomes" id="UP001178507"/>
    </source>
</evidence>
<evidence type="ECO:0000256" key="1">
    <source>
        <dbReference type="SAM" id="Coils"/>
    </source>
</evidence>
<name>A0AA36NHF6_9DINO</name>
<evidence type="ECO:0000313" key="3">
    <source>
        <dbReference type="EMBL" id="CAJ1406834.1"/>
    </source>
</evidence>
<dbReference type="EMBL" id="CAUJNA010003649">
    <property type="protein sequence ID" value="CAJ1406834.1"/>
    <property type="molecule type" value="Genomic_DNA"/>
</dbReference>
<protein>
    <submittedName>
        <fullName evidence="3">Uncharacterized protein</fullName>
    </submittedName>
</protein>
<comment type="caution">
    <text evidence="3">The sequence shown here is derived from an EMBL/GenBank/DDBJ whole genome shotgun (WGS) entry which is preliminary data.</text>
</comment>
<dbReference type="Proteomes" id="UP001178507">
    <property type="component" value="Unassembled WGS sequence"/>
</dbReference>
<proteinExistence type="predicted"/>
<evidence type="ECO:0000256" key="2">
    <source>
        <dbReference type="SAM" id="MobiDB-lite"/>
    </source>
</evidence>
<accession>A0AA36NHF6</accession>
<dbReference type="AlphaFoldDB" id="A0AA36NHF6"/>
<feature type="coiled-coil region" evidence="1">
    <location>
        <begin position="139"/>
        <end position="166"/>
    </location>
</feature>
<organism evidence="3 4">
    <name type="scientific">Effrenium voratum</name>
    <dbReference type="NCBI Taxonomy" id="2562239"/>
    <lineage>
        <taxon>Eukaryota</taxon>
        <taxon>Sar</taxon>
        <taxon>Alveolata</taxon>
        <taxon>Dinophyceae</taxon>
        <taxon>Suessiales</taxon>
        <taxon>Symbiodiniaceae</taxon>
        <taxon>Effrenium</taxon>
    </lineage>
</organism>
<dbReference type="Gene3D" id="1.10.287.1490">
    <property type="match status" value="1"/>
</dbReference>
<keyword evidence="4" id="KW-1185">Reference proteome</keyword>